<evidence type="ECO:0000256" key="7">
    <source>
        <dbReference type="HAMAP-Rule" id="MF_00210"/>
    </source>
</evidence>
<dbReference type="CDD" id="cd01556">
    <property type="entry name" value="EPSP_synthase"/>
    <property type="match status" value="1"/>
</dbReference>
<feature type="domain" description="Enolpyruvate transferase" evidence="8">
    <location>
        <begin position="10"/>
        <end position="417"/>
    </location>
</feature>
<dbReference type="GO" id="GO:0003866">
    <property type="term" value="F:3-phosphoshikimate 1-carboxyvinyltransferase activity"/>
    <property type="evidence" value="ECO:0007669"/>
    <property type="project" value="UniProtKB-UniRule"/>
</dbReference>
<feature type="binding site" evidence="7">
    <location>
        <position position="22"/>
    </location>
    <ligand>
        <name>phosphoenolpyruvate</name>
        <dbReference type="ChEBI" id="CHEBI:58702"/>
    </ligand>
</feature>
<evidence type="ECO:0000313" key="10">
    <source>
        <dbReference type="Proteomes" id="UP001524383"/>
    </source>
</evidence>
<comment type="catalytic activity">
    <reaction evidence="6">
        <text>3-phosphoshikimate + phosphoenolpyruvate = 5-O-(1-carboxyvinyl)-3-phosphoshikimate + phosphate</text>
        <dbReference type="Rhea" id="RHEA:21256"/>
        <dbReference type="ChEBI" id="CHEBI:43474"/>
        <dbReference type="ChEBI" id="CHEBI:57701"/>
        <dbReference type="ChEBI" id="CHEBI:58702"/>
        <dbReference type="ChEBI" id="CHEBI:145989"/>
        <dbReference type="EC" id="2.5.1.19"/>
    </reaction>
    <physiologicalReaction direction="left-to-right" evidence="6">
        <dbReference type="Rhea" id="RHEA:21257"/>
    </physiologicalReaction>
</comment>
<dbReference type="SUPFAM" id="SSF55205">
    <property type="entry name" value="EPT/RTPC-like"/>
    <property type="match status" value="1"/>
</dbReference>
<dbReference type="InterPro" id="IPR013792">
    <property type="entry name" value="RNA3'P_cycl/enolpyr_Trfase_a/b"/>
</dbReference>
<dbReference type="GO" id="GO:0008652">
    <property type="term" value="P:amino acid biosynthetic process"/>
    <property type="evidence" value="ECO:0007669"/>
    <property type="project" value="UniProtKB-KW"/>
</dbReference>
<comment type="similarity">
    <text evidence="2 7">Belongs to the EPSP synthase family.</text>
</comment>
<comment type="subunit">
    <text evidence="7">Monomer.</text>
</comment>
<dbReference type="PIRSF" id="PIRSF000505">
    <property type="entry name" value="EPSPS"/>
    <property type="match status" value="1"/>
</dbReference>
<dbReference type="PANTHER" id="PTHR21090">
    <property type="entry name" value="AROM/DEHYDROQUINATE SYNTHASE"/>
    <property type="match status" value="1"/>
</dbReference>
<evidence type="ECO:0000256" key="2">
    <source>
        <dbReference type="ARBA" id="ARBA00009948"/>
    </source>
</evidence>
<dbReference type="AlphaFoldDB" id="A0ABD4TK26"/>
<feature type="binding site" evidence="7">
    <location>
        <position position="195"/>
    </location>
    <ligand>
        <name>3-phosphoshikimate</name>
        <dbReference type="ChEBI" id="CHEBI:145989"/>
    </ligand>
</feature>
<dbReference type="InterPro" id="IPR001986">
    <property type="entry name" value="Enolpyruvate_Tfrase_dom"/>
</dbReference>
<feature type="binding site" evidence="7">
    <location>
        <position position="22"/>
    </location>
    <ligand>
        <name>3-phosphoshikimate</name>
        <dbReference type="ChEBI" id="CHEBI:145989"/>
    </ligand>
</feature>
<name>A0ABD4TK26_9EURY</name>
<dbReference type="PANTHER" id="PTHR21090:SF5">
    <property type="entry name" value="PENTAFUNCTIONAL AROM POLYPEPTIDE"/>
    <property type="match status" value="1"/>
</dbReference>
<dbReference type="GO" id="GO:0009073">
    <property type="term" value="P:aromatic amino acid family biosynthetic process"/>
    <property type="evidence" value="ECO:0007669"/>
    <property type="project" value="UniProtKB-KW"/>
</dbReference>
<comment type="function">
    <text evidence="7">Catalyzes the transfer of the enolpyruvyl moiety of phosphoenolpyruvate (PEP) to the 5-hydroxyl of shikimate-3-phosphate (S3P) to produce enolpyruvyl shikimate-3-phosphate and inorganic phosphate.</text>
</comment>
<keyword evidence="7" id="KW-0963">Cytoplasm</keyword>
<feature type="active site" description="Proton acceptor" evidence="7">
    <location>
        <position position="311"/>
    </location>
</feature>
<evidence type="ECO:0000259" key="8">
    <source>
        <dbReference type="Pfam" id="PF00275"/>
    </source>
</evidence>
<dbReference type="Pfam" id="PF00275">
    <property type="entry name" value="EPSP_synthase"/>
    <property type="match status" value="1"/>
</dbReference>
<feature type="binding site" evidence="7">
    <location>
        <position position="169"/>
    </location>
    <ligand>
        <name>phosphoenolpyruvate</name>
        <dbReference type="ChEBI" id="CHEBI:58702"/>
    </ligand>
</feature>
<feature type="binding site" evidence="7">
    <location>
        <position position="311"/>
    </location>
    <ligand>
        <name>3-phosphoshikimate</name>
        <dbReference type="ChEBI" id="CHEBI:145989"/>
    </ligand>
</feature>
<feature type="binding site" evidence="7">
    <location>
        <position position="94"/>
    </location>
    <ligand>
        <name>phosphoenolpyruvate</name>
        <dbReference type="ChEBI" id="CHEBI:58702"/>
    </ligand>
</feature>
<feature type="binding site" evidence="7">
    <location>
        <position position="338"/>
    </location>
    <ligand>
        <name>3-phosphoshikimate</name>
        <dbReference type="ChEBI" id="CHEBI:145989"/>
    </ligand>
</feature>
<evidence type="ECO:0000256" key="1">
    <source>
        <dbReference type="ARBA" id="ARBA00004811"/>
    </source>
</evidence>
<feature type="binding site" evidence="7">
    <location>
        <position position="168"/>
    </location>
    <ligand>
        <name>3-phosphoshikimate</name>
        <dbReference type="ChEBI" id="CHEBI:145989"/>
    </ligand>
</feature>
<feature type="binding site" evidence="7">
    <location>
        <position position="408"/>
    </location>
    <ligand>
        <name>phosphoenolpyruvate</name>
        <dbReference type="ChEBI" id="CHEBI:58702"/>
    </ligand>
</feature>
<reference evidence="9 10" key="1">
    <citation type="submission" date="2019-08" db="EMBL/GenBank/DDBJ databases">
        <authorList>
            <person name="Chen S.-C."/>
            <person name="Lai M.-C."/>
            <person name="You Y.-T."/>
        </authorList>
    </citation>
    <scope>NUCLEOTIDE SEQUENCE [LARGE SCALE GENOMIC DNA]</scope>
    <source>
        <strain evidence="9 10">P2F9704a</strain>
    </source>
</reference>
<dbReference type="GO" id="GO:0009423">
    <property type="term" value="P:chorismate biosynthetic process"/>
    <property type="evidence" value="ECO:0007669"/>
    <property type="project" value="UniProtKB-UniRule"/>
</dbReference>
<dbReference type="PROSITE" id="PS00885">
    <property type="entry name" value="EPSP_SYNTHASE_2"/>
    <property type="match status" value="1"/>
</dbReference>
<feature type="binding site" evidence="7">
    <location>
        <position position="169"/>
    </location>
    <ligand>
        <name>3-phosphoshikimate</name>
        <dbReference type="ChEBI" id="CHEBI:145989"/>
    </ligand>
</feature>
<dbReference type="HAMAP" id="MF_00210">
    <property type="entry name" value="EPSP_synth"/>
    <property type="match status" value="1"/>
</dbReference>
<protein>
    <recommendedName>
        <fullName evidence="7">3-phosphoshikimate 1-carboxyvinyltransferase</fullName>
        <ecNumber evidence="7">2.5.1.19</ecNumber>
    </recommendedName>
    <alternativeName>
        <fullName evidence="7">5-enolpyruvylshikimate-3-phosphate synthase</fullName>
        <shortName evidence="7">EPSP synthase</shortName>
        <shortName evidence="7">EPSPS</shortName>
    </alternativeName>
</protein>
<dbReference type="PROSITE" id="PS00104">
    <property type="entry name" value="EPSP_SYNTHASE_1"/>
    <property type="match status" value="1"/>
</dbReference>
<feature type="binding site" evidence="7">
    <location>
        <position position="167"/>
    </location>
    <ligand>
        <name>3-phosphoshikimate</name>
        <dbReference type="ChEBI" id="CHEBI:145989"/>
    </ligand>
</feature>
<evidence type="ECO:0000313" key="9">
    <source>
        <dbReference type="EMBL" id="MCQ1537635.1"/>
    </source>
</evidence>
<feature type="binding site" evidence="7">
    <location>
        <position position="122"/>
    </location>
    <ligand>
        <name>phosphoenolpyruvate</name>
        <dbReference type="ChEBI" id="CHEBI:58702"/>
    </ligand>
</feature>
<comment type="pathway">
    <text evidence="1">Metabolic intermediate biosynthesis; chorismate biosynthesis; chorismate from D-erythrose 4-phosphate and phosphoenolpyruvate: step 6/7.</text>
</comment>
<feature type="binding site" evidence="7">
    <location>
        <position position="342"/>
    </location>
    <ligand>
        <name>phosphoenolpyruvate</name>
        <dbReference type="ChEBI" id="CHEBI:58702"/>
    </ligand>
</feature>
<feature type="binding site" evidence="7">
    <location>
        <position position="27"/>
    </location>
    <ligand>
        <name>3-phosphoshikimate</name>
        <dbReference type="ChEBI" id="CHEBI:145989"/>
    </ligand>
</feature>
<sequence length="427" mass="45153">MIVKLRKMNTPVEIQVRAPPSKSYTHRAFIAAALAEGDSNIIEPLIAEDTLLTLNALKQLGVTIEESENGIIIHGTGGALHPGEKIKIDLKNSGTSMRLLASVALLADRPVILTGSERMCERPIGDLVSALNAIGGQVRYLGRTGYPPIEVSGRILGGNVLISPEISSQFITSLLMAAPYAEEDLHISLRGRSVSASYLDITLDLMASFGISVNVDAVKTFQVGCGKPFAGRSYEVEGDYSSASYFFAIAAVCGGEAAVTNLKPTSPQGDRQFLSLLRDMGCTISSLEDGYHLIRDSPLTGITCDMSGMPDTVQTLAAVAPFASGTTMIRGISHLRHKESDRIAAIEQVLSGFGAGVATTGDSMTITPGELHGGIIDPANDHRTAMSGAILGLGIGDITILDAECVSKSYPKFWDVLKGADLWNGMS</sequence>
<comment type="caution">
    <text evidence="7">Lacks conserved residue(s) required for the propagation of feature annotation.</text>
</comment>
<organism evidence="9 10">
    <name type="scientific">Methanocalculus taiwanensis</name>
    <dbReference type="NCBI Taxonomy" id="106207"/>
    <lineage>
        <taxon>Archaea</taxon>
        <taxon>Methanobacteriati</taxon>
        <taxon>Methanobacteriota</taxon>
        <taxon>Stenosarchaea group</taxon>
        <taxon>Methanomicrobia</taxon>
        <taxon>Methanomicrobiales</taxon>
        <taxon>Methanocalculaceae</taxon>
        <taxon>Methanocalculus</taxon>
    </lineage>
</organism>
<evidence type="ECO:0000256" key="6">
    <source>
        <dbReference type="ARBA" id="ARBA00044633"/>
    </source>
</evidence>
<dbReference type="InterPro" id="IPR006264">
    <property type="entry name" value="EPSP_synthase"/>
</dbReference>
<dbReference type="Proteomes" id="UP001524383">
    <property type="component" value="Unassembled WGS sequence"/>
</dbReference>
<dbReference type="InterPro" id="IPR036968">
    <property type="entry name" value="Enolpyruvate_Tfrase_sf"/>
</dbReference>
<feature type="binding site" evidence="7">
    <location>
        <position position="383"/>
    </location>
    <ligand>
        <name>phosphoenolpyruvate</name>
        <dbReference type="ChEBI" id="CHEBI:58702"/>
    </ligand>
</feature>
<comment type="subcellular location">
    <subcellularLocation>
        <location evidence="7">Cytoplasm</location>
    </subcellularLocation>
</comment>
<comment type="caution">
    <text evidence="9">The sequence shown here is derived from an EMBL/GenBank/DDBJ whole genome shotgun (WGS) entry which is preliminary data.</text>
</comment>
<dbReference type="Gene3D" id="3.65.10.10">
    <property type="entry name" value="Enolpyruvate transferase domain"/>
    <property type="match status" value="2"/>
</dbReference>
<keyword evidence="5 7" id="KW-0057">Aromatic amino acid biosynthesis</keyword>
<gene>
    <name evidence="7 9" type="primary">aroA</name>
    <name evidence="9" type="ORF">FTO68_01330</name>
</gene>
<keyword evidence="10" id="KW-1185">Reference proteome</keyword>
<evidence type="ECO:0000256" key="4">
    <source>
        <dbReference type="ARBA" id="ARBA00022679"/>
    </source>
</evidence>
<proteinExistence type="inferred from homology"/>
<dbReference type="NCBIfam" id="TIGR01356">
    <property type="entry name" value="aroA"/>
    <property type="match status" value="1"/>
</dbReference>
<accession>A0ABD4TK26</accession>
<dbReference type="RefSeq" id="WP_255331548.1">
    <property type="nucleotide sequence ID" value="NZ_VOTZ01000002.1"/>
</dbReference>
<dbReference type="EC" id="2.5.1.19" evidence="7"/>
<dbReference type="EMBL" id="VOTZ01000002">
    <property type="protein sequence ID" value="MCQ1537635.1"/>
    <property type="molecule type" value="Genomic_DNA"/>
</dbReference>
<feature type="binding site" evidence="7">
    <location>
        <position position="23"/>
    </location>
    <ligand>
        <name>3-phosphoshikimate</name>
        <dbReference type="ChEBI" id="CHEBI:145989"/>
    </ligand>
</feature>
<evidence type="ECO:0000256" key="3">
    <source>
        <dbReference type="ARBA" id="ARBA00022605"/>
    </source>
</evidence>
<evidence type="ECO:0000256" key="5">
    <source>
        <dbReference type="ARBA" id="ARBA00023141"/>
    </source>
</evidence>
<keyword evidence="4 7" id="KW-0808">Transferase</keyword>
<dbReference type="InterPro" id="IPR023193">
    <property type="entry name" value="EPSP_synthase_CS"/>
</dbReference>
<dbReference type="GO" id="GO:0005737">
    <property type="term" value="C:cytoplasm"/>
    <property type="evidence" value="ECO:0007669"/>
    <property type="project" value="UniProtKB-SubCell"/>
</dbReference>
<keyword evidence="3 7" id="KW-0028">Amino-acid biosynthesis</keyword>